<feature type="compositionally biased region" description="Basic and acidic residues" evidence="1">
    <location>
        <begin position="30"/>
        <end position="43"/>
    </location>
</feature>
<evidence type="ECO:0000313" key="3">
    <source>
        <dbReference type="Proteomes" id="UP000015559"/>
    </source>
</evidence>
<dbReference type="HOGENOM" id="CLU_2557020_0_0_4"/>
<dbReference type="Proteomes" id="UP000015559">
    <property type="component" value="Chromosome"/>
</dbReference>
<keyword evidence="3" id="KW-1185">Reference proteome</keyword>
<feature type="compositionally biased region" description="Basic and acidic residues" evidence="1">
    <location>
        <begin position="66"/>
        <end position="82"/>
    </location>
</feature>
<dbReference type="AlphaFoldDB" id="S6ABM5"/>
<sequence>MSNKNTKPENGENRRAKSRRNKESGPPPGWKERRLSIEKRQPEVGEGSLEEWEALMGKSHAQVATETKDEPALTDWEGLKHL</sequence>
<dbReference type="RefSeq" id="WP_009206213.1">
    <property type="nucleotide sequence ID" value="NC_022357.1"/>
</dbReference>
<feature type="region of interest" description="Disordered" evidence="1">
    <location>
        <begin position="1"/>
        <end position="82"/>
    </location>
</feature>
<reference evidence="2 3" key="1">
    <citation type="journal article" date="2012" name="Appl. Environ. Microbiol.">
        <title>Draft genome sequence of a psychrotolerant sulfur-oxidizing bacterium, Sulfuricella denitrificans skB26, and proteomic insights into cold adaptation.</title>
        <authorList>
            <person name="Watanabe T."/>
            <person name="Kojima H."/>
            <person name="Fukui M."/>
        </authorList>
    </citation>
    <scope>NUCLEOTIDE SEQUENCE [LARGE SCALE GENOMIC DNA]</scope>
    <source>
        <strain evidence="3">skB26</strain>
    </source>
</reference>
<feature type="compositionally biased region" description="Basic and acidic residues" evidence="1">
    <location>
        <begin position="1"/>
        <end position="15"/>
    </location>
</feature>
<dbReference type="OrthoDB" id="8821332at2"/>
<accession>S6ABM5</accession>
<gene>
    <name evidence="2" type="ORF">SCD_n00999</name>
</gene>
<protein>
    <submittedName>
        <fullName evidence="2">Uncharacterized protein</fullName>
    </submittedName>
</protein>
<evidence type="ECO:0000256" key="1">
    <source>
        <dbReference type="SAM" id="MobiDB-lite"/>
    </source>
</evidence>
<proteinExistence type="predicted"/>
<dbReference type="KEGG" id="sdr:SCD_n00999"/>
<organism evidence="2 3">
    <name type="scientific">Sulfuricella denitrificans (strain DSM 22764 / NBRC 105220 / skB26)</name>
    <dbReference type="NCBI Taxonomy" id="1163617"/>
    <lineage>
        <taxon>Bacteria</taxon>
        <taxon>Pseudomonadati</taxon>
        <taxon>Pseudomonadota</taxon>
        <taxon>Betaproteobacteria</taxon>
        <taxon>Nitrosomonadales</taxon>
        <taxon>Sulfuricellaceae</taxon>
        <taxon>Sulfuricella</taxon>
    </lineage>
</organism>
<name>S6ABM5_SULDS</name>
<evidence type="ECO:0000313" key="2">
    <source>
        <dbReference type="EMBL" id="BAN34838.1"/>
    </source>
</evidence>
<dbReference type="EMBL" id="AP013066">
    <property type="protein sequence ID" value="BAN34838.1"/>
    <property type="molecule type" value="Genomic_DNA"/>
</dbReference>